<dbReference type="InterPro" id="IPR003788">
    <property type="entry name" value="NDUFAF7"/>
</dbReference>
<dbReference type="AlphaFoldDB" id="A0A074M974"/>
<dbReference type="SUPFAM" id="SSF53335">
    <property type="entry name" value="S-adenosyl-L-methionine-dependent methyltransferases"/>
    <property type="match status" value="1"/>
</dbReference>
<dbReference type="GO" id="GO:0035243">
    <property type="term" value="F:protein-arginine omega-N symmetric methyltransferase activity"/>
    <property type="evidence" value="ECO:0007669"/>
    <property type="project" value="TreeGrafter"/>
</dbReference>
<protein>
    <recommendedName>
        <fullName evidence="5">SAM-dependent methyltransferase</fullName>
    </recommendedName>
</protein>
<evidence type="ECO:0000313" key="3">
    <source>
        <dbReference type="EMBL" id="KEO82502.1"/>
    </source>
</evidence>
<dbReference type="Pfam" id="PF02636">
    <property type="entry name" value="Methyltransf_28"/>
    <property type="match status" value="1"/>
</dbReference>
<dbReference type="Gene3D" id="3.40.50.12710">
    <property type="match status" value="1"/>
</dbReference>
<dbReference type="InterPro" id="IPR038375">
    <property type="entry name" value="NDUFAF7_sf"/>
</dbReference>
<evidence type="ECO:0008006" key="5">
    <source>
        <dbReference type="Google" id="ProtNLM"/>
    </source>
</evidence>
<dbReference type="STRING" id="1157490.EL26_14785"/>
<reference evidence="3 4" key="1">
    <citation type="journal article" date="2013" name="Int. J. Syst. Evol. Microbiol.">
        <title>Tumebacillus flagellatus sp. nov., an alpha-amylase/pullulanase-producing bacterium isolated from cassava wastewater.</title>
        <authorList>
            <person name="Wang Q."/>
            <person name="Xie N."/>
            <person name="Qin Y."/>
            <person name="Shen N."/>
            <person name="Zhu J."/>
            <person name="Mi H."/>
            <person name="Huang R."/>
        </authorList>
    </citation>
    <scope>NUCLEOTIDE SEQUENCE [LARGE SCALE GENOMIC DNA]</scope>
    <source>
        <strain evidence="3 4">GST4</strain>
    </source>
</reference>
<dbReference type="RefSeq" id="WP_038090049.1">
    <property type="nucleotide sequence ID" value="NZ_JMIR01000021.1"/>
</dbReference>
<keyword evidence="1" id="KW-0489">Methyltransferase</keyword>
<proteinExistence type="predicted"/>
<dbReference type="InterPro" id="IPR029063">
    <property type="entry name" value="SAM-dependent_MTases_sf"/>
</dbReference>
<dbReference type="OrthoDB" id="9794208at2"/>
<name>A0A074M974_9BACL</name>
<evidence type="ECO:0000313" key="4">
    <source>
        <dbReference type="Proteomes" id="UP000027931"/>
    </source>
</evidence>
<comment type="caution">
    <text evidence="3">The sequence shown here is derived from an EMBL/GenBank/DDBJ whole genome shotgun (WGS) entry which is preliminary data.</text>
</comment>
<accession>A0A074M974</accession>
<dbReference type="GO" id="GO:0032259">
    <property type="term" value="P:methylation"/>
    <property type="evidence" value="ECO:0007669"/>
    <property type="project" value="UniProtKB-KW"/>
</dbReference>
<dbReference type="EMBL" id="JMIR01000021">
    <property type="protein sequence ID" value="KEO82502.1"/>
    <property type="molecule type" value="Genomic_DNA"/>
</dbReference>
<dbReference type="PANTHER" id="PTHR12049">
    <property type="entry name" value="PROTEIN ARGININE METHYLTRANSFERASE NDUFAF7, MITOCHONDRIAL"/>
    <property type="match status" value="1"/>
</dbReference>
<dbReference type="eggNOG" id="COG1565">
    <property type="taxonomic scope" value="Bacteria"/>
</dbReference>
<dbReference type="PANTHER" id="PTHR12049:SF7">
    <property type="entry name" value="PROTEIN ARGININE METHYLTRANSFERASE NDUFAF7, MITOCHONDRIAL"/>
    <property type="match status" value="1"/>
</dbReference>
<keyword evidence="4" id="KW-1185">Reference proteome</keyword>
<dbReference type="Proteomes" id="UP000027931">
    <property type="component" value="Unassembled WGS sequence"/>
</dbReference>
<gene>
    <name evidence="3" type="ORF">EL26_14785</name>
</gene>
<sequence length="389" mass="43775">MREWFEAQGRVPFVQFMEWALYHPEWGYYTSRRKKIGKEGDFYTAPSVNPVFAEVLADEVVRMDGGRTVIEFGAGEGRLARDMLARFASEHPAFFAEVEYLIVEISPTLREMQRETIGEHAGNVRWMSEEELHAGGPYVGVILTNELVDAFPVHRVTRTKEGLREVFVELAVEQDTAGELKPEVEARVEASGVEPADRKVGGAGFEENFSLRFVESLEPLSTPELAAYVDKYAPKMIVGQTIEAGLAGMEWYKRALSLLSSGHILTIDYGYEADMLHHSSRRTGTLRGFYRHTVTDDPYQHIGEQDLTADVNFSALRNLGEAAGWQTDFFGTQAKYLLQSGILTRLTNAWSADPFRDPDMKRNRAIKSLILPGGMGEHFKVLVQSRVSQ</sequence>
<evidence type="ECO:0000256" key="1">
    <source>
        <dbReference type="ARBA" id="ARBA00022603"/>
    </source>
</evidence>
<organism evidence="3 4">
    <name type="scientific">Tumebacillus flagellatus</name>
    <dbReference type="NCBI Taxonomy" id="1157490"/>
    <lineage>
        <taxon>Bacteria</taxon>
        <taxon>Bacillati</taxon>
        <taxon>Bacillota</taxon>
        <taxon>Bacilli</taxon>
        <taxon>Bacillales</taxon>
        <taxon>Alicyclobacillaceae</taxon>
        <taxon>Tumebacillus</taxon>
    </lineage>
</organism>
<keyword evidence="2" id="KW-0808">Transferase</keyword>
<evidence type="ECO:0000256" key="2">
    <source>
        <dbReference type="ARBA" id="ARBA00022679"/>
    </source>
</evidence>